<dbReference type="OrthoDB" id="3382849at2"/>
<sequence length="162" mass="17931">MLAGITWTSMALLRGAEPVGQERGRLAAEAAASLTRTELVRLVVAQAAEDRLFVARVLRRAGKLDPPSPTELMRIRGLVRATGRIPVDDHRWQLHDLVEAGRGMLAELEILAVRPATAELLGVVEDAIEAWDGLAEHLQDEVLPVSRTRDSWTISALRRLRY</sequence>
<organism evidence="1 2">
    <name type="scientific">Frankia torreyi</name>
    <dbReference type="NCBI Taxonomy" id="1856"/>
    <lineage>
        <taxon>Bacteria</taxon>
        <taxon>Bacillati</taxon>
        <taxon>Actinomycetota</taxon>
        <taxon>Actinomycetes</taxon>
        <taxon>Frankiales</taxon>
        <taxon>Frankiaceae</taxon>
        <taxon>Frankia</taxon>
    </lineage>
</organism>
<evidence type="ECO:0000313" key="1">
    <source>
        <dbReference type="EMBL" id="KJE20126.1"/>
    </source>
</evidence>
<gene>
    <name evidence="1" type="ORF">FF36_05554</name>
</gene>
<dbReference type="RefSeq" id="WP_052681479.1">
    <property type="nucleotide sequence ID" value="NZ_JYFN01000070.1"/>
</dbReference>
<reference evidence="2" key="1">
    <citation type="submission" date="2015-02" db="EMBL/GenBank/DDBJ databases">
        <title>Draft Genome of Frankia sp. CpI1-S.</title>
        <authorList>
            <person name="Oshone R.T."/>
            <person name="Ngom M."/>
            <person name="Ghodhbane-Gtari F."/>
            <person name="Gtari M."/>
            <person name="Morris K."/>
            <person name="Thomas K."/>
            <person name="Sen A."/>
            <person name="Tisa L.S."/>
        </authorList>
    </citation>
    <scope>NUCLEOTIDE SEQUENCE [LARGE SCALE GENOMIC DNA]</scope>
    <source>
        <strain evidence="2">CpI1-S</strain>
    </source>
</reference>
<accession>A0A0D8B7F4</accession>
<dbReference type="Proteomes" id="UP000032545">
    <property type="component" value="Unassembled WGS sequence"/>
</dbReference>
<keyword evidence="2" id="KW-1185">Reference proteome</keyword>
<dbReference type="EMBL" id="JYFN01000070">
    <property type="protein sequence ID" value="KJE20126.1"/>
    <property type="molecule type" value="Genomic_DNA"/>
</dbReference>
<name>A0A0D8B7F4_9ACTN</name>
<comment type="caution">
    <text evidence="1">The sequence shown here is derived from an EMBL/GenBank/DDBJ whole genome shotgun (WGS) entry which is preliminary data.</text>
</comment>
<evidence type="ECO:0000313" key="2">
    <source>
        <dbReference type="Proteomes" id="UP000032545"/>
    </source>
</evidence>
<reference evidence="1 2" key="2">
    <citation type="journal article" date="2016" name="Genome Announc.">
        <title>Permanent Draft Genome Sequences for Two Variants of Frankia sp. Strain CpI1, the First Frankia Strain Isolated from Root Nodules of Comptonia peregrina.</title>
        <authorList>
            <person name="Oshone R."/>
            <person name="Hurst S.G.IV."/>
            <person name="Abebe-Akele F."/>
            <person name="Simpson S."/>
            <person name="Morris K."/>
            <person name="Thomas W.K."/>
            <person name="Tisa L.S."/>
        </authorList>
    </citation>
    <scope>NUCLEOTIDE SEQUENCE [LARGE SCALE GENOMIC DNA]</scope>
    <source>
        <strain evidence="2">CpI1-S</strain>
    </source>
</reference>
<proteinExistence type="predicted"/>
<dbReference type="AlphaFoldDB" id="A0A0D8B7F4"/>
<protein>
    <submittedName>
        <fullName evidence="1">Uncharacterized protein</fullName>
    </submittedName>
</protein>
<dbReference type="PATRIC" id="fig|1502723.3.peg.5978"/>